<protein>
    <recommendedName>
        <fullName evidence="3">Outer membrane protein beta-barrel domain-containing protein</fullName>
    </recommendedName>
</protein>
<reference evidence="1 2" key="1">
    <citation type="journal article" date="2003" name="Proc. Natl. Acad. Sci. U.S.A.">
        <title>The complete genome sequence of the carcinogenic bacterium Helicobacter hepaticus.</title>
        <authorList>
            <person name="Suerbaum S."/>
            <person name="Josenhans C."/>
            <person name="Sterzenbach T."/>
            <person name="Drescher B."/>
            <person name="Brandt P."/>
            <person name="Bell M."/>
            <person name="Droege M."/>
            <person name="Fartmann B."/>
            <person name="Fischer H.-P."/>
            <person name="Ge Z."/>
            <person name="Hoerster A."/>
            <person name="Holland R."/>
            <person name="Klein K."/>
            <person name="Koenig J."/>
            <person name="Macko L."/>
            <person name="Mendz G.L."/>
            <person name="Nyakatura G."/>
            <person name="Schauer D.B."/>
            <person name="Shen Z."/>
            <person name="Weber J."/>
            <person name="Frosch M."/>
            <person name="Fox J.G."/>
        </authorList>
    </citation>
    <scope>NUCLEOTIDE SEQUENCE [LARGE SCALE GENOMIC DNA]</scope>
    <source>
        <strain evidence="2">ATCC 51449 / 3B1</strain>
    </source>
</reference>
<dbReference type="STRING" id="235279.HH_0804"/>
<dbReference type="HOGENOM" id="CLU_1584206_0_0_7"/>
<organism evidence="1 2">
    <name type="scientific">Helicobacter hepaticus (strain ATCC 51449 / 3B1)</name>
    <dbReference type="NCBI Taxonomy" id="235279"/>
    <lineage>
        <taxon>Bacteria</taxon>
        <taxon>Pseudomonadati</taxon>
        <taxon>Campylobacterota</taxon>
        <taxon>Epsilonproteobacteria</taxon>
        <taxon>Campylobacterales</taxon>
        <taxon>Helicobacteraceae</taxon>
        <taxon>Helicobacter</taxon>
    </lineage>
</organism>
<accession>Q7VI07</accession>
<dbReference type="KEGG" id="hhe:HH_0804"/>
<name>Q7VI07_HELHP</name>
<dbReference type="AlphaFoldDB" id="Q7VI07"/>
<dbReference type="EMBL" id="AE017125">
    <property type="protein sequence ID" value="AAP77401.1"/>
    <property type="molecule type" value="Genomic_DNA"/>
</dbReference>
<sequence length="187" mass="21263">MLRICMKKFSILFLSFIFISDIFANDYYDTGRVFAGIELGGAGIADFSTGVIGGYAYYFPQSYQNLDSFRQGIRGIVGINWGLYRHSKLNPQGISWVETSSNALYTRIGVDWIIDFNPQDTFVWGAFAGLNIGYFKVFTSDFIPPTHRGFNLEGHIGGSLTYNNMHRIELLLGWGYSRSALRYVYMF</sequence>
<proteinExistence type="predicted"/>
<gene>
    <name evidence="1" type="ordered locus">HH_0804</name>
</gene>
<keyword evidence="2" id="KW-1185">Reference proteome</keyword>
<evidence type="ECO:0008006" key="3">
    <source>
        <dbReference type="Google" id="ProtNLM"/>
    </source>
</evidence>
<evidence type="ECO:0000313" key="2">
    <source>
        <dbReference type="Proteomes" id="UP000002495"/>
    </source>
</evidence>
<dbReference type="Proteomes" id="UP000002495">
    <property type="component" value="Chromosome"/>
</dbReference>
<evidence type="ECO:0000313" key="1">
    <source>
        <dbReference type="EMBL" id="AAP77401.1"/>
    </source>
</evidence>